<evidence type="ECO:0000313" key="2">
    <source>
        <dbReference type="Proteomes" id="UP000430985"/>
    </source>
</evidence>
<sequence>MYLQSVKKNYLDPLINLEINECKNLDDYSVKKLFPGIYRGVPASYLEFPFKTKVILGHTLKDHLGLSVMINKNINDSSRKLFTQAHELGHIIMHQDFLRESFLDFEKDINEANSDMLEHEANWFAANLILPVQVAYTHVMEKHTAKQIRFFTGLSVQSTLFRLKNILKKVYWFQEESLIEQIVKQYSNCNHMSEVESSELYKIFHEGYKLPHIDSPNARSLVNNNSDLFKKLNQNIKLEKVASNNVINNINDVQHIIGLLYN</sequence>
<accession>A0A347TAK9</accession>
<dbReference type="InterPro" id="IPR010359">
    <property type="entry name" value="IrrE_HExxH"/>
</dbReference>
<comment type="caution">
    <text evidence="1">The sequence shown here is derived from an EMBL/GenBank/DDBJ whole genome shotgun (WGS) entry which is preliminary data.</text>
</comment>
<evidence type="ECO:0000313" key="1">
    <source>
        <dbReference type="EMBL" id="MRG69136.1"/>
    </source>
</evidence>
<dbReference type="RefSeq" id="WP_113897471.1">
    <property type="nucleotide sequence ID" value="NZ_CP029613.1"/>
</dbReference>
<gene>
    <name evidence="1" type="ORF">GIX83_04680</name>
</gene>
<dbReference type="Gene3D" id="1.10.10.2910">
    <property type="match status" value="1"/>
</dbReference>
<name>A0A347TAK9_LIMRT</name>
<dbReference type="EMBL" id="WJNE01000011">
    <property type="protein sequence ID" value="MRG69136.1"/>
    <property type="molecule type" value="Genomic_DNA"/>
</dbReference>
<organism evidence="1 2">
    <name type="scientific">Limosilactobacillus reuteri</name>
    <name type="common">Lactobacillus reuteri</name>
    <dbReference type="NCBI Taxonomy" id="1598"/>
    <lineage>
        <taxon>Bacteria</taxon>
        <taxon>Bacillati</taxon>
        <taxon>Bacillota</taxon>
        <taxon>Bacilli</taxon>
        <taxon>Lactobacillales</taxon>
        <taxon>Lactobacillaceae</taxon>
        <taxon>Limosilactobacillus</taxon>
    </lineage>
</organism>
<protein>
    <submittedName>
        <fullName evidence="1">ImmA/IrrE family metallo-endopeptidase</fullName>
    </submittedName>
</protein>
<proteinExistence type="predicted"/>
<dbReference type="Pfam" id="PF06114">
    <property type="entry name" value="Peptidase_M78"/>
    <property type="match status" value="1"/>
</dbReference>
<reference evidence="1 2" key="1">
    <citation type="submission" date="2019-11" db="EMBL/GenBank/DDBJ databases">
        <title>Draft genome sequence of 12 host-associated Lactobacillus reuteri rodent strains.</title>
        <authorList>
            <person name="Zhang S."/>
            <person name="Ozcam M."/>
            <person name="Van Pijkeren J.P."/>
        </authorList>
    </citation>
    <scope>NUCLEOTIDE SEQUENCE [LARGE SCALE GENOMIC DNA]</scope>
    <source>
        <strain evidence="1 2">Rat19</strain>
    </source>
</reference>
<dbReference type="AlphaFoldDB" id="A0A347TAK9"/>
<dbReference type="Proteomes" id="UP000430985">
    <property type="component" value="Unassembled WGS sequence"/>
</dbReference>